<dbReference type="Proteomes" id="UP000004728">
    <property type="component" value="Unassembled WGS sequence"/>
</dbReference>
<dbReference type="PIRSF" id="PIRSF001439">
    <property type="entry name" value="CryM"/>
    <property type="match status" value="1"/>
</dbReference>
<dbReference type="PANTHER" id="PTHR13812">
    <property type="entry name" value="KETIMINE REDUCTASE MU-CRYSTALLIN"/>
    <property type="match status" value="1"/>
</dbReference>
<organism evidence="1 2">
    <name type="scientific">Novosphingobium nitrogenifigens DSM 19370</name>
    <dbReference type="NCBI Taxonomy" id="983920"/>
    <lineage>
        <taxon>Bacteria</taxon>
        <taxon>Pseudomonadati</taxon>
        <taxon>Pseudomonadota</taxon>
        <taxon>Alphaproteobacteria</taxon>
        <taxon>Sphingomonadales</taxon>
        <taxon>Sphingomonadaceae</taxon>
        <taxon>Novosphingobium</taxon>
    </lineage>
</organism>
<dbReference type="EMBL" id="AEWJ01000023">
    <property type="protein sequence ID" value="EGD60121.1"/>
    <property type="molecule type" value="Genomic_DNA"/>
</dbReference>
<dbReference type="InterPro" id="IPR036291">
    <property type="entry name" value="NAD(P)-bd_dom_sf"/>
</dbReference>
<evidence type="ECO:0000313" key="2">
    <source>
        <dbReference type="Proteomes" id="UP000004728"/>
    </source>
</evidence>
<protein>
    <submittedName>
        <fullName evidence="1">Ornithine cyclodeaminase</fullName>
    </submittedName>
</protein>
<dbReference type="GO" id="GO:0005737">
    <property type="term" value="C:cytoplasm"/>
    <property type="evidence" value="ECO:0007669"/>
    <property type="project" value="TreeGrafter"/>
</dbReference>
<gene>
    <name evidence="1" type="ORF">Y88_1995</name>
</gene>
<dbReference type="InterPro" id="IPR003462">
    <property type="entry name" value="ODC_Mu_crystall"/>
</dbReference>
<dbReference type="STRING" id="983920.Y88_1995"/>
<dbReference type="Gene3D" id="3.30.1780.10">
    <property type="entry name" value="ornithine cyclodeaminase, domain 1"/>
    <property type="match status" value="1"/>
</dbReference>
<evidence type="ECO:0000313" key="1">
    <source>
        <dbReference type="EMBL" id="EGD60121.1"/>
    </source>
</evidence>
<dbReference type="Pfam" id="PF02423">
    <property type="entry name" value="OCD_Mu_crystall"/>
    <property type="match status" value="1"/>
</dbReference>
<dbReference type="PANTHER" id="PTHR13812:SF19">
    <property type="entry name" value="KETIMINE REDUCTASE MU-CRYSTALLIN"/>
    <property type="match status" value="1"/>
</dbReference>
<name>F1Z5L1_9SPHN</name>
<dbReference type="RefSeq" id="WP_008069108.1">
    <property type="nucleotide sequence ID" value="NZ_AQWK01000005.1"/>
</dbReference>
<dbReference type="AlphaFoldDB" id="F1Z5L1"/>
<dbReference type="HOGENOM" id="CLU_042088_1_0_5"/>
<comment type="caution">
    <text evidence="1">The sequence shown here is derived from an EMBL/GenBank/DDBJ whole genome shotgun (WGS) entry which is preliminary data.</text>
</comment>
<dbReference type="InterPro" id="IPR023401">
    <property type="entry name" value="ODC_N"/>
</dbReference>
<keyword evidence="2" id="KW-1185">Reference proteome</keyword>
<dbReference type="InParanoid" id="F1Z5L1"/>
<dbReference type="OrthoDB" id="9785971at2"/>
<sequence>MAIHVLDEGAVRRLAPMKKVIAEIRDTLIRIEAGEFETPQRLQFSGGFGLAMPVWHRPTRSVVVKTLTVDGSREPRIKGTISWVGPGEQDPVVVDAASVTAIRTAAIVGVAADFLAPATVRKAVVFGTGAQGIEQARALLAVRPLTHVVFVGRNPDRAERAAQTLADETPGLRVDAVTDARAHLEDADIIGCATPSLEPLFDHRGTKENAFFAAIGSYVPAMHELPQALLAEVGRVYVDEVQACLEEAGELIDALAAGTLGLDGIVPLGQVLRKPAEPVVGRRIFKSVGIAPQDWAAMNVLTKSLAEDGLK</sequence>
<reference evidence="1 2" key="1">
    <citation type="journal article" date="2012" name="J. Bacteriol.">
        <title>Draft Genome Sequence of Novosphingobium nitrogenifigens Y88T.</title>
        <authorList>
            <person name="Strabala T.J."/>
            <person name="Macdonald L."/>
            <person name="Liu V."/>
            <person name="Smit A.M."/>
        </authorList>
    </citation>
    <scope>NUCLEOTIDE SEQUENCE [LARGE SCALE GENOMIC DNA]</scope>
    <source>
        <strain evidence="1 2">DSM 19370</strain>
    </source>
</reference>
<proteinExistence type="predicted"/>
<dbReference type="SUPFAM" id="SSF51735">
    <property type="entry name" value="NAD(P)-binding Rossmann-fold domains"/>
    <property type="match status" value="1"/>
</dbReference>
<dbReference type="Gene3D" id="3.40.50.720">
    <property type="entry name" value="NAD(P)-binding Rossmann-like Domain"/>
    <property type="match status" value="1"/>
</dbReference>
<accession>F1Z5L1</accession>
<dbReference type="eggNOG" id="COG2423">
    <property type="taxonomic scope" value="Bacteria"/>
</dbReference>